<dbReference type="GeneID" id="18500969"/>
<organism evidence="1 2">
    <name type="scientific">Erwinia phage PhiEaH1</name>
    <dbReference type="NCBI Taxonomy" id="1401669"/>
    <lineage>
        <taxon>Viruses</taxon>
        <taxon>Duplodnaviria</taxon>
        <taxon>Heunggongvirae</taxon>
        <taxon>Uroviricota</taxon>
        <taxon>Caudoviricetes</taxon>
        <taxon>Chimalliviridae</taxon>
        <taxon>Iapetusvirus</taxon>
        <taxon>Iapetusvirus EaH1</taxon>
    </lineage>
</organism>
<reference evidence="1 2" key="1">
    <citation type="journal article" date="2014" name="FEMS Microbiol. Lett.">
        <title>The genome of the Erwinia amylovora phage PhiEaH1 reveals greater diversity and broadens the applicability of phages for the treatment of fire blight.</title>
        <authorList>
            <person name="Meczker K."/>
            <person name="Domotor D."/>
            <person name="Vass J."/>
            <person name="Rakhely G."/>
            <person name="Schneider G."/>
            <person name="Kovacs T."/>
        </authorList>
    </citation>
    <scope>NUCLEOTIDE SEQUENCE [LARGE SCALE GENOMIC DNA]</scope>
</reference>
<protein>
    <submittedName>
        <fullName evidence="1">Uncharacterized protein</fullName>
    </submittedName>
</protein>
<evidence type="ECO:0000313" key="1">
    <source>
        <dbReference type="EMBL" id="AGX01792.1"/>
    </source>
</evidence>
<sequence>MLIRLANSTLTQKSPQKPKKKRPELTLVTVTTRNDVDIEPGYHRGANHYLITNTFGNHRLYSLTVNRKGLTAPMIVDDVMKRLRQTAGWTKVVAHGPNFYPVEVQSDTSKEPVIGLKLGDYNVGFVIPGNEADYRLVLDKDLDGISLSTLSTFIHEFLKQEIAMAADENCASNAGMDTVEGTINPVKAFMLDYEKRLGSKLNFDEWQDLIELAYDSLLDDEEEE</sequence>
<proteinExistence type="predicted"/>
<evidence type="ECO:0000313" key="2">
    <source>
        <dbReference type="Proteomes" id="UP000204235"/>
    </source>
</evidence>
<name>W8CZD9_9CAUD</name>
<dbReference type="Proteomes" id="UP000204235">
    <property type="component" value="Segment"/>
</dbReference>
<dbReference type="RefSeq" id="YP_009010123.1">
    <property type="nucleotide sequence ID" value="NC_023610.1"/>
</dbReference>
<dbReference type="KEGG" id="vg:18500969"/>
<dbReference type="EMBL" id="KF623294">
    <property type="protein sequence ID" value="AGX01792.1"/>
    <property type="molecule type" value="Genomic_DNA"/>
</dbReference>
<keyword evidence="2" id="KW-1185">Reference proteome</keyword>
<accession>W8CZD9</accession>